<sequence>MWDADLSAKALYQALPLGWMYGPFRGQVHSHVGTRFHVGCGLVREGSVSGAASGLDVWAFS</sequence>
<dbReference type="EMBL" id="MUIO01000007">
    <property type="protein sequence ID" value="ORC61766.1"/>
    <property type="molecule type" value="Genomic_DNA"/>
</dbReference>
<proteinExistence type="predicted"/>
<name>A0A1X0NBT4_9PSED</name>
<gene>
    <name evidence="1" type="ORF">BZK31_02035</name>
</gene>
<evidence type="ECO:0000313" key="1">
    <source>
        <dbReference type="EMBL" id="ORC61766.1"/>
    </source>
</evidence>
<accession>A0A1X0NBT4</accession>
<evidence type="ECO:0000313" key="2">
    <source>
        <dbReference type="Proteomes" id="UP000192815"/>
    </source>
</evidence>
<comment type="caution">
    <text evidence="1">The sequence shown here is derived from an EMBL/GenBank/DDBJ whole genome shotgun (WGS) entry which is preliminary data.</text>
</comment>
<organism evidence="1 2">
    <name type="scientific">Pseudomonas floridensis</name>
    <dbReference type="NCBI Taxonomy" id="1958950"/>
    <lineage>
        <taxon>Bacteria</taxon>
        <taxon>Pseudomonadati</taxon>
        <taxon>Pseudomonadota</taxon>
        <taxon>Gammaproteobacteria</taxon>
        <taxon>Pseudomonadales</taxon>
        <taxon>Pseudomonadaceae</taxon>
        <taxon>Pseudomonas</taxon>
    </lineage>
</organism>
<dbReference type="Proteomes" id="UP000192815">
    <property type="component" value="Unassembled WGS sequence"/>
</dbReference>
<keyword evidence="2" id="KW-1185">Reference proteome</keyword>
<protein>
    <submittedName>
        <fullName evidence="1">Uncharacterized protein</fullName>
    </submittedName>
</protein>
<reference evidence="2" key="1">
    <citation type="submission" date="2017-02" db="EMBL/GenBank/DDBJ databases">
        <title>Pseudomonas floridae sp. nov., a novel pathogenic bacterial species isolated from tomato.</title>
        <authorList>
            <person name="Timilsina S."/>
            <person name="Vallad G.E."/>
            <person name="Jones J.B."/>
        </authorList>
    </citation>
    <scope>NUCLEOTIDE SEQUENCE [LARGE SCALE GENOMIC DNA]</scope>
    <source>
        <strain evidence="2">GEV388</strain>
    </source>
</reference>
<dbReference type="AlphaFoldDB" id="A0A1X0NBT4"/>